<protein>
    <recommendedName>
        <fullName evidence="3">DUF4916 domain-containing protein</fullName>
    </recommendedName>
</protein>
<evidence type="ECO:0000313" key="2">
    <source>
        <dbReference type="Proteomes" id="UP000092596"/>
    </source>
</evidence>
<name>A0A1B0ZJB8_9MICO</name>
<dbReference type="Proteomes" id="UP000092596">
    <property type="component" value="Chromosome"/>
</dbReference>
<dbReference type="RefSeq" id="WP_065248081.1">
    <property type="nucleotide sequence ID" value="NZ_CP012117.1"/>
</dbReference>
<dbReference type="Gene3D" id="3.90.79.10">
    <property type="entry name" value="Nucleoside Triphosphate Pyrophosphohydrolase"/>
    <property type="match status" value="1"/>
</dbReference>
<dbReference type="InterPro" id="IPR032582">
    <property type="entry name" value="DUF4916"/>
</dbReference>
<dbReference type="Pfam" id="PF16262">
    <property type="entry name" value="DUF4916"/>
    <property type="match status" value="1"/>
</dbReference>
<dbReference type="SUPFAM" id="SSF55811">
    <property type="entry name" value="Nudix"/>
    <property type="match status" value="1"/>
</dbReference>
<accession>A0A1B0ZJB8</accession>
<gene>
    <name evidence="1" type="ORF">DAD186_14600</name>
</gene>
<proteinExistence type="predicted"/>
<reference evidence="1 2" key="1">
    <citation type="submission" date="2015-06" db="EMBL/GenBank/DDBJ databases">
        <title>Investigation of pathophysiology for high-risk pregnancy and development of treatment modality based on it.</title>
        <authorList>
            <person name="Kim B.-C."/>
            <person name="Lim S."/>
        </authorList>
    </citation>
    <scope>NUCLEOTIDE SEQUENCE [LARGE SCALE GENOMIC DNA]</scope>
    <source>
        <strain evidence="1 2">AD1-86</strain>
    </source>
</reference>
<dbReference type="PATRIC" id="fig|1630135.4.peg.1462"/>
<dbReference type="InterPro" id="IPR015797">
    <property type="entry name" value="NUDIX_hydrolase-like_dom_sf"/>
</dbReference>
<dbReference type="STRING" id="1630135.DAD186_14600"/>
<evidence type="ECO:0008006" key="3">
    <source>
        <dbReference type="Google" id="ProtNLM"/>
    </source>
</evidence>
<dbReference type="EMBL" id="CP012117">
    <property type="protein sequence ID" value="ANP28010.1"/>
    <property type="molecule type" value="Genomic_DNA"/>
</dbReference>
<evidence type="ECO:0000313" key="1">
    <source>
        <dbReference type="EMBL" id="ANP28010.1"/>
    </source>
</evidence>
<dbReference type="KEGG" id="dva:DAD186_14600"/>
<sequence>MTRTAVGTESNWFDDDEIRDLRRKLPILYVDVVPVRLDSYGAIKDIGLLLRADGSGRIIRSLVSGRVLVHESLREAIIRHVEKDLGTVALPKVPTSMVPFTVAEYFPTPGQSPFVDPRQHAVSLAYIVPVEGDCAPQEDALDLGWFEAATILESAVMDELEESHAILVRRALAAGGIS</sequence>
<organism evidence="1 2">
    <name type="scientific">Dermabacter vaginalis</name>
    <dbReference type="NCBI Taxonomy" id="1630135"/>
    <lineage>
        <taxon>Bacteria</taxon>
        <taxon>Bacillati</taxon>
        <taxon>Actinomycetota</taxon>
        <taxon>Actinomycetes</taxon>
        <taxon>Micrococcales</taxon>
        <taxon>Dermabacteraceae</taxon>
        <taxon>Dermabacter</taxon>
    </lineage>
</organism>
<dbReference type="AlphaFoldDB" id="A0A1B0ZJB8"/>